<dbReference type="InterPro" id="IPR029058">
    <property type="entry name" value="AB_hydrolase_fold"/>
</dbReference>
<accession>A0AAU7TUY7</accession>
<dbReference type="SUPFAM" id="SSF53474">
    <property type="entry name" value="alpha/beta-Hydrolases"/>
    <property type="match status" value="1"/>
</dbReference>
<dbReference type="GO" id="GO:0016787">
    <property type="term" value="F:hydrolase activity"/>
    <property type="evidence" value="ECO:0007669"/>
    <property type="project" value="UniProtKB-KW"/>
</dbReference>
<keyword evidence="2" id="KW-0378">Hydrolase</keyword>
<feature type="domain" description="AB hydrolase-1" evidence="1">
    <location>
        <begin position="41"/>
        <end position="223"/>
    </location>
</feature>
<dbReference type="Pfam" id="PF12697">
    <property type="entry name" value="Abhydrolase_6"/>
    <property type="match status" value="1"/>
</dbReference>
<gene>
    <name evidence="2" type="ORF">AAF463_18925</name>
</gene>
<dbReference type="PANTHER" id="PTHR43194:SF2">
    <property type="entry name" value="PEROXISOMAL MEMBRANE PROTEIN LPX1"/>
    <property type="match status" value="1"/>
</dbReference>
<dbReference type="Gene3D" id="3.40.50.1820">
    <property type="entry name" value="alpha/beta hydrolase"/>
    <property type="match status" value="1"/>
</dbReference>
<name>A0AAU7TUY7_9GAMM</name>
<organism evidence="2">
    <name type="scientific">Pantoea sp. BJ2</name>
    <dbReference type="NCBI Taxonomy" id="3141322"/>
    <lineage>
        <taxon>Bacteria</taxon>
        <taxon>Pseudomonadati</taxon>
        <taxon>Pseudomonadota</taxon>
        <taxon>Gammaproteobacteria</taxon>
        <taxon>Enterobacterales</taxon>
        <taxon>Erwiniaceae</taxon>
        <taxon>Pantoea</taxon>
    </lineage>
</organism>
<dbReference type="InterPro" id="IPR000073">
    <property type="entry name" value="AB_hydrolase_1"/>
</dbReference>
<sequence length="238" mass="25860">MSLPLVLLGGTLCDGALWQPLCRHLPQQPMIIPEMSGADSAKQLAAQLLTDLPARFLLVGFSLGALVALEMQAQAAQRIAGLALLAVNPLADAPVNAAGRIALLDRAAKNGMRSVIEQLWPRYVHASRLADRELLGALVTMAERSSVERFRQQTAIAIQRRDLRHTLPALQAPLLILNGDSDAICTPEHHHLLVKAAPAARHITLEQCGHFLLLEQPQACARALQTWIKRSELCVSTL</sequence>
<dbReference type="InterPro" id="IPR050228">
    <property type="entry name" value="Carboxylesterase_BioH"/>
</dbReference>
<dbReference type="RefSeq" id="WP_350261285.1">
    <property type="nucleotide sequence ID" value="NZ_CP158292.1"/>
</dbReference>
<dbReference type="PANTHER" id="PTHR43194">
    <property type="entry name" value="HYDROLASE ALPHA/BETA FOLD FAMILY"/>
    <property type="match status" value="1"/>
</dbReference>
<dbReference type="AlphaFoldDB" id="A0AAU7TUY7"/>
<proteinExistence type="predicted"/>
<evidence type="ECO:0000313" key="2">
    <source>
        <dbReference type="EMBL" id="XBV44632.1"/>
    </source>
</evidence>
<reference evidence="2" key="1">
    <citation type="submission" date="2024-06" db="EMBL/GenBank/DDBJ databases">
        <title>Multiomics insights into the TNT degradation mechanism by Pantoea sp. BJ2 isolated from an ammunition destruction site.</title>
        <authorList>
            <person name="Luo J."/>
        </authorList>
    </citation>
    <scope>NUCLEOTIDE SEQUENCE</scope>
    <source>
        <strain evidence="2">BJ2</strain>
    </source>
</reference>
<dbReference type="EMBL" id="CP158292">
    <property type="protein sequence ID" value="XBV44632.1"/>
    <property type="molecule type" value="Genomic_DNA"/>
</dbReference>
<protein>
    <submittedName>
        <fullName evidence="2">Alpha/beta hydrolase</fullName>
    </submittedName>
</protein>
<evidence type="ECO:0000259" key="1">
    <source>
        <dbReference type="Pfam" id="PF12697"/>
    </source>
</evidence>